<keyword evidence="3" id="KW-1185">Reference proteome</keyword>
<dbReference type="Pfam" id="PF19583">
    <property type="entry name" value="ODP"/>
    <property type="match status" value="1"/>
</dbReference>
<dbReference type="GO" id="GO:0010181">
    <property type="term" value="F:FMN binding"/>
    <property type="evidence" value="ECO:0007669"/>
    <property type="project" value="InterPro"/>
</dbReference>
<dbReference type="PANTHER" id="PTHR43717">
    <property type="entry name" value="ANAEROBIC NITRIC OXIDE REDUCTASE FLAVORUBREDOXIN"/>
    <property type="match status" value="1"/>
</dbReference>
<dbReference type="KEGG" id="tav:G4V39_02420"/>
<dbReference type="GO" id="GO:0046872">
    <property type="term" value="F:metal ion binding"/>
    <property type="evidence" value="ECO:0007669"/>
    <property type="project" value="InterPro"/>
</dbReference>
<keyword evidence="2" id="KW-0378">Hydrolase</keyword>
<dbReference type="Pfam" id="PF00258">
    <property type="entry name" value="Flavodoxin_1"/>
    <property type="match status" value="1"/>
</dbReference>
<gene>
    <name evidence="2" type="ORF">G4V39_02420</name>
</gene>
<dbReference type="InterPro" id="IPR029039">
    <property type="entry name" value="Flavoprotein-like_sf"/>
</dbReference>
<dbReference type="PIRSF" id="PIRSF005243">
    <property type="entry name" value="ROO"/>
    <property type="match status" value="1"/>
</dbReference>
<dbReference type="SUPFAM" id="SSF52218">
    <property type="entry name" value="Flavoproteins"/>
    <property type="match status" value="1"/>
</dbReference>
<dbReference type="Proteomes" id="UP000502179">
    <property type="component" value="Chromosome"/>
</dbReference>
<sequence>MANVVEVKKDIYWVGAIDWNIRDFHGYSTKRGSTYNAYLVVDEKITLFDVVKRPFVSDLVHHLIKVLGDPQKVDYIVVNHVEMDHSGGLPELIERIRPEKVFCSPMGYRGLIEHFHDKAKDWPLVEVKTGDRLSLGRRTVQFLETRMIHWPDSMVSYLPEDKILISQDAFGQHYATSGRFDDEVDFSKLMQESAKYYANIVLPFSPQVQKLLQTVEEMGLEIEMILPDHGVIWRSRLKDILEAYRRWSSYEARALAVVCYATMWQSTEKMALAIADGLMAEGVEVKVMNAGIDHRSDIMTQLLEAKGLVVGSSTLNNNMLPQMADILTYIKGLRPRQKIAAAFGSYGWSGEAVKHMNKYLEDMKAKLVHQGLRVKFVPTHEQLKECRELGIQIAKAIKEDLANAQ</sequence>
<evidence type="ECO:0000313" key="2">
    <source>
        <dbReference type="EMBL" id="QIJ71200.1"/>
    </source>
</evidence>
<evidence type="ECO:0000313" key="3">
    <source>
        <dbReference type="Proteomes" id="UP000502179"/>
    </source>
</evidence>
<reference evidence="2 3" key="1">
    <citation type="submission" date="2020-02" db="EMBL/GenBank/DDBJ databases">
        <title>Genome analysis of Thermosulfuriphilus ammonigenes ST65T, an anaerobic thermophilic chemolithoautotrophic bacterium isolated from a deep-sea hydrothermal vent.</title>
        <authorList>
            <person name="Slobodkina G."/>
            <person name="Allioux M."/>
            <person name="Merkel A."/>
            <person name="Alain K."/>
            <person name="Jebbar M."/>
            <person name="Slobodkin A."/>
        </authorList>
    </citation>
    <scope>NUCLEOTIDE SEQUENCE [LARGE SCALE GENOMIC DNA]</scope>
    <source>
        <strain evidence="2 3">ST65</strain>
    </source>
</reference>
<dbReference type="InterPro" id="IPR008254">
    <property type="entry name" value="Flavodoxin/NO_synth"/>
</dbReference>
<dbReference type="InterPro" id="IPR016440">
    <property type="entry name" value="Rubredoxin-O_OxRdtase"/>
</dbReference>
<dbReference type="SMART" id="SM00849">
    <property type="entry name" value="Lactamase_B"/>
    <property type="match status" value="1"/>
</dbReference>
<dbReference type="Gene3D" id="3.60.15.10">
    <property type="entry name" value="Ribonuclease Z/Hydroxyacylglutathione hydrolase-like"/>
    <property type="match status" value="1"/>
</dbReference>
<accession>A0A6G7PUA5</accession>
<protein>
    <submittedName>
        <fullName evidence="2">MBL fold metallo-hydrolase</fullName>
    </submittedName>
</protein>
<organism evidence="2 3">
    <name type="scientific">Thermosulfuriphilus ammonigenes</name>
    <dbReference type="NCBI Taxonomy" id="1936021"/>
    <lineage>
        <taxon>Bacteria</taxon>
        <taxon>Pseudomonadati</taxon>
        <taxon>Thermodesulfobacteriota</taxon>
        <taxon>Thermodesulfobacteria</taxon>
        <taxon>Thermodesulfobacteriales</taxon>
        <taxon>Thermodesulfobacteriaceae</taxon>
        <taxon>Thermosulfuriphilus</taxon>
    </lineage>
</organism>
<dbReference type="InterPro" id="IPR001279">
    <property type="entry name" value="Metallo-B-lactamas"/>
</dbReference>
<dbReference type="RefSeq" id="WP_166031422.1">
    <property type="nucleotide sequence ID" value="NZ_CP048877.1"/>
</dbReference>
<evidence type="ECO:0000256" key="1">
    <source>
        <dbReference type="ARBA" id="ARBA00007121"/>
    </source>
</evidence>
<dbReference type="SUPFAM" id="SSF56281">
    <property type="entry name" value="Metallo-hydrolase/oxidoreductase"/>
    <property type="match status" value="1"/>
</dbReference>
<dbReference type="CDD" id="cd07709">
    <property type="entry name" value="flavodiiron_proteins_MBL-fold"/>
    <property type="match status" value="1"/>
</dbReference>
<dbReference type="GO" id="GO:0009055">
    <property type="term" value="F:electron transfer activity"/>
    <property type="evidence" value="ECO:0007669"/>
    <property type="project" value="InterPro"/>
</dbReference>
<dbReference type="PROSITE" id="PS50902">
    <property type="entry name" value="FLAVODOXIN_LIKE"/>
    <property type="match status" value="1"/>
</dbReference>
<dbReference type="GO" id="GO:0016787">
    <property type="term" value="F:hydrolase activity"/>
    <property type="evidence" value="ECO:0007669"/>
    <property type="project" value="UniProtKB-KW"/>
</dbReference>
<comment type="similarity">
    <text evidence="1">In the N-terminal section; belongs to the zinc metallo-hydrolase group 3 family.</text>
</comment>
<dbReference type="GO" id="GO:0016491">
    <property type="term" value="F:oxidoreductase activity"/>
    <property type="evidence" value="ECO:0007669"/>
    <property type="project" value="InterPro"/>
</dbReference>
<name>A0A6G7PUA5_9BACT</name>
<dbReference type="EMBL" id="CP048877">
    <property type="protein sequence ID" value="QIJ71200.1"/>
    <property type="molecule type" value="Genomic_DNA"/>
</dbReference>
<dbReference type="AlphaFoldDB" id="A0A6G7PUA5"/>
<dbReference type="PANTHER" id="PTHR43717:SF1">
    <property type="entry name" value="ANAEROBIC NITRIC OXIDE REDUCTASE FLAVORUBREDOXIN"/>
    <property type="match status" value="1"/>
</dbReference>
<proteinExistence type="inferred from homology"/>
<dbReference type="Gene3D" id="3.40.50.360">
    <property type="match status" value="1"/>
</dbReference>
<dbReference type="InterPro" id="IPR045761">
    <property type="entry name" value="ODP_dom"/>
</dbReference>
<dbReference type="InterPro" id="IPR036866">
    <property type="entry name" value="RibonucZ/Hydroxyglut_hydro"/>
</dbReference>